<keyword evidence="1" id="KW-1133">Transmembrane helix</keyword>
<accession>A0ABQ8KS06</accession>
<organism evidence="2 3">
    <name type="scientific">Rhodofomes roseus</name>
    <dbReference type="NCBI Taxonomy" id="34475"/>
    <lineage>
        <taxon>Eukaryota</taxon>
        <taxon>Fungi</taxon>
        <taxon>Dikarya</taxon>
        <taxon>Basidiomycota</taxon>
        <taxon>Agaricomycotina</taxon>
        <taxon>Agaricomycetes</taxon>
        <taxon>Polyporales</taxon>
        <taxon>Rhodofomes</taxon>
    </lineage>
</organism>
<keyword evidence="1" id="KW-0812">Transmembrane</keyword>
<dbReference type="EMBL" id="JADCUA010000003">
    <property type="protein sequence ID" value="KAH9841364.1"/>
    <property type="molecule type" value="Genomic_DNA"/>
</dbReference>
<name>A0ABQ8KS06_9APHY</name>
<proteinExistence type="predicted"/>
<reference evidence="2 3" key="1">
    <citation type="journal article" date="2021" name="Environ. Microbiol.">
        <title>Gene family expansions and transcriptome signatures uncover fungal adaptations to wood decay.</title>
        <authorList>
            <person name="Hage H."/>
            <person name="Miyauchi S."/>
            <person name="Viragh M."/>
            <person name="Drula E."/>
            <person name="Min B."/>
            <person name="Chaduli D."/>
            <person name="Navarro D."/>
            <person name="Favel A."/>
            <person name="Norest M."/>
            <person name="Lesage-Meessen L."/>
            <person name="Balint B."/>
            <person name="Merenyi Z."/>
            <person name="de Eugenio L."/>
            <person name="Morin E."/>
            <person name="Martinez A.T."/>
            <person name="Baldrian P."/>
            <person name="Stursova M."/>
            <person name="Martinez M.J."/>
            <person name="Novotny C."/>
            <person name="Magnuson J.K."/>
            <person name="Spatafora J.W."/>
            <person name="Maurice S."/>
            <person name="Pangilinan J."/>
            <person name="Andreopoulos W."/>
            <person name="LaButti K."/>
            <person name="Hundley H."/>
            <person name="Na H."/>
            <person name="Kuo A."/>
            <person name="Barry K."/>
            <person name="Lipzen A."/>
            <person name="Henrissat B."/>
            <person name="Riley R."/>
            <person name="Ahrendt S."/>
            <person name="Nagy L.G."/>
            <person name="Grigoriev I.V."/>
            <person name="Martin F."/>
            <person name="Rosso M.N."/>
        </authorList>
    </citation>
    <scope>NUCLEOTIDE SEQUENCE [LARGE SCALE GENOMIC DNA]</scope>
    <source>
        <strain evidence="2 3">CIRM-BRFM 1785</strain>
    </source>
</reference>
<sequence>MMSNLFSRLVCNVVLADTILRLSGSLFSSDIWAAFIWLLTLLVSEPSVGVLFSRSLWVSVAMYWFFVLVLYERVPGRSGCPRLEREYEAMEPTLVQTTRPSTSFEKLSSLCSKWLPMS</sequence>
<protein>
    <submittedName>
        <fullName evidence="2">Uncharacterized protein</fullName>
    </submittedName>
</protein>
<keyword evidence="1" id="KW-0472">Membrane</keyword>
<dbReference type="RefSeq" id="XP_047782663.1">
    <property type="nucleotide sequence ID" value="XM_047928840.1"/>
</dbReference>
<dbReference type="Proteomes" id="UP000814176">
    <property type="component" value="Unassembled WGS sequence"/>
</dbReference>
<comment type="caution">
    <text evidence="2">The sequence shown here is derived from an EMBL/GenBank/DDBJ whole genome shotgun (WGS) entry which is preliminary data.</text>
</comment>
<evidence type="ECO:0000256" key="1">
    <source>
        <dbReference type="SAM" id="Phobius"/>
    </source>
</evidence>
<gene>
    <name evidence="2" type="ORF">C8Q71DRAFT_904171</name>
</gene>
<feature type="transmembrane region" description="Helical" evidence="1">
    <location>
        <begin position="26"/>
        <end position="44"/>
    </location>
</feature>
<keyword evidence="3" id="KW-1185">Reference proteome</keyword>
<evidence type="ECO:0000313" key="3">
    <source>
        <dbReference type="Proteomes" id="UP000814176"/>
    </source>
</evidence>
<evidence type="ECO:0000313" key="2">
    <source>
        <dbReference type="EMBL" id="KAH9841364.1"/>
    </source>
</evidence>
<feature type="transmembrane region" description="Helical" evidence="1">
    <location>
        <begin position="51"/>
        <end position="71"/>
    </location>
</feature>
<dbReference type="GeneID" id="72009572"/>